<dbReference type="GeneID" id="26632046"/>
<evidence type="ECO:0000256" key="1">
    <source>
        <dbReference type="SAM" id="Coils"/>
    </source>
</evidence>
<keyword evidence="3" id="KW-1185">Reference proteome</keyword>
<reference evidence="2 3" key="1">
    <citation type="submission" date="2014-09" db="EMBL/GenBank/DDBJ databases">
        <authorList>
            <person name="King A.R."/>
            <person name="Cook R.C."/>
            <person name="Khenner E.M."/>
            <person name="Owens N.L."/>
            <person name="Sharma A."/>
            <person name="Stairs E.N."/>
            <person name="King R.A."/>
            <person name="Rinehart C.A."/>
            <person name="Serrano M.G."/>
            <person name="Buck G."/>
            <person name="Lee V."/>
            <person name="Wang Y."/>
            <person name="Carvalho R."/>
            <person name="Voegtly L."/>
            <person name="Shi R."/>
            <person name="Duckworth R."/>
            <person name="Johnson A."/>
            <person name="Loviza R."/>
            <person name="Walstead R."/>
            <person name="Shah Z."/>
            <person name="Kiflezghi M."/>
            <person name="Wade K."/>
            <person name="Anders K.R."/>
            <person name="Braun M.A."/>
            <person name="Delesalle V.A."/>
            <person name="Hughes L.E."/>
            <person name="Ware V.C."/>
            <person name="Bradley K.W."/>
            <person name="Barker L.P."/>
            <person name="Asai D.J."/>
            <person name="Bowman C.A."/>
            <person name="Russell D.A."/>
            <person name="Pope W.H."/>
            <person name="Jacobs-Sera D."/>
            <person name="Hendrix R.W."/>
            <person name="Hatfull G.F."/>
        </authorList>
    </citation>
    <scope>NUCLEOTIDE SEQUENCE [LARGE SCALE GENOMIC DNA]</scope>
</reference>
<sequence length="64" mass="7881">MKRIARMTSREREHLIRELEIEHRVAVADAARIRRQMRELSVELEARERRVREIEDGIEVLRWM</sequence>
<feature type="coiled-coil region" evidence="1">
    <location>
        <begin position="16"/>
        <end position="57"/>
    </location>
</feature>
<name>A0A0A0RM63_9CAUD</name>
<gene>
    <name evidence="2" type="ORF">PBI_LARENN_33</name>
</gene>
<dbReference type="RefSeq" id="YP_009205407.1">
    <property type="nucleotide sequence ID" value="NC_028877.1"/>
</dbReference>
<dbReference type="EMBL" id="KM677210">
    <property type="protein sequence ID" value="AIW02928.1"/>
    <property type="molecule type" value="Genomic_DNA"/>
</dbReference>
<proteinExistence type="predicted"/>
<protein>
    <submittedName>
        <fullName evidence="2">Uncharacterized protein</fullName>
    </submittedName>
</protein>
<organism evidence="2 3">
    <name type="scientific">Mycobacterium phage Larenn</name>
    <dbReference type="NCBI Taxonomy" id="1560285"/>
    <lineage>
        <taxon>Viruses</taxon>
        <taxon>Duplodnaviria</taxon>
        <taxon>Heunggongvirae</taxon>
        <taxon>Uroviricota</taxon>
        <taxon>Caudoviricetes</taxon>
        <taxon>Turbidovirus</taxon>
        <taxon>Turbidovirus larenn</taxon>
    </lineage>
</organism>
<evidence type="ECO:0000313" key="2">
    <source>
        <dbReference type="EMBL" id="AIW02928.1"/>
    </source>
</evidence>
<evidence type="ECO:0000313" key="3">
    <source>
        <dbReference type="Proteomes" id="UP000030210"/>
    </source>
</evidence>
<accession>A0A0A0RM63</accession>
<dbReference type="Proteomes" id="UP000030210">
    <property type="component" value="Segment"/>
</dbReference>
<dbReference type="KEGG" id="vg:26632046"/>
<keyword evidence="1" id="KW-0175">Coiled coil</keyword>